<feature type="compositionally biased region" description="Basic and acidic residues" evidence="1">
    <location>
        <begin position="1"/>
        <end position="20"/>
    </location>
</feature>
<evidence type="ECO:0000313" key="3">
    <source>
        <dbReference type="Proteomes" id="UP001055117"/>
    </source>
</evidence>
<feature type="region of interest" description="Disordered" evidence="1">
    <location>
        <begin position="1"/>
        <end position="105"/>
    </location>
</feature>
<sequence length="105" mass="10673">MARDTDEASETVTRKPDDKVGSSGKPAAGGGGHTAEQSAITDMGTGGKSDPERKADWKQGGEPGRAPPTPGGSSGGHSDQKASRGPQADQTVADGHYKAEREEGK</sequence>
<feature type="compositionally biased region" description="Basic and acidic residues" evidence="1">
    <location>
        <begin position="49"/>
        <end position="59"/>
    </location>
</feature>
<name>A0ABQ4QPE9_9HYPH</name>
<accession>A0ABQ4QPE9</accession>
<evidence type="ECO:0000256" key="1">
    <source>
        <dbReference type="SAM" id="MobiDB-lite"/>
    </source>
</evidence>
<organism evidence="2 3">
    <name type="scientific">Methylobacterium cerastii</name>
    <dbReference type="NCBI Taxonomy" id="932741"/>
    <lineage>
        <taxon>Bacteria</taxon>
        <taxon>Pseudomonadati</taxon>
        <taxon>Pseudomonadota</taxon>
        <taxon>Alphaproteobacteria</taxon>
        <taxon>Hyphomicrobiales</taxon>
        <taxon>Methylobacteriaceae</taxon>
        <taxon>Methylobacterium</taxon>
    </lineage>
</organism>
<dbReference type="Proteomes" id="UP001055117">
    <property type="component" value="Unassembled WGS sequence"/>
</dbReference>
<reference evidence="2 3" key="1">
    <citation type="journal article" date="2021" name="Front. Microbiol.">
        <title>Comprehensive Comparative Genomics and Phenotyping of Methylobacterium Species.</title>
        <authorList>
            <person name="Alessa O."/>
            <person name="Ogura Y."/>
            <person name="Fujitani Y."/>
            <person name="Takami H."/>
            <person name="Hayashi T."/>
            <person name="Sahin N."/>
            <person name="Tani A."/>
        </authorList>
    </citation>
    <scope>NUCLEOTIDE SEQUENCE [LARGE SCALE GENOMIC DNA]</scope>
    <source>
        <strain evidence="2 3">DSM 23679</strain>
    </source>
</reference>
<evidence type="ECO:0000313" key="2">
    <source>
        <dbReference type="EMBL" id="GJD46477.1"/>
    </source>
</evidence>
<gene>
    <name evidence="2" type="ORF">AFCDBAGC_4359</name>
</gene>
<dbReference type="EMBL" id="BPQG01000079">
    <property type="protein sequence ID" value="GJD46477.1"/>
    <property type="molecule type" value="Genomic_DNA"/>
</dbReference>
<keyword evidence="3" id="KW-1185">Reference proteome</keyword>
<protein>
    <submittedName>
        <fullName evidence="2">Uncharacterized protein</fullName>
    </submittedName>
</protein>
<proteinExistence type="predicted"/>
<dbReference type="RefSeq" id="WP_147814144.1">
    <property type="nucleotide sequence ID" value="NZ_BPQG01000079.1"/>
</dbReference>
<feature type="compositionally biased region" description="Basic and acidic residues" evidence="1">
    <location>
        <begin position="95"/>
        <end position="105"/>
    </location>
</feature>
<comment type="caution">
    <text evidence="2">The sequence shown here is derived from an EMBL/GenBank/DDBJ whole genome shotgun (WGS) entry which is preliminary data.</text>
</comment>